<evidence type="ECO:0000313" key="3">
    <source>
        <dbReference type="Proteomes" id="UP000316093"/>
    </source>
</evidence>
<proteinExistence type="predicted"/>
<organism evidence="2 3">
    <name type="scientific">Luteibacter pinisoli</name>
    <dbReference type="NCBI Taxonomy" id="2589080"/>
    <lineage>
        <taxon>Bacteria</taxon>
        <taxon>Pseudomonadati</taxon>
        <taxon>Pseudomonadota</taxon>
        <taxon>Gammaproteobacteria</taxon>
        <taxon>Lysobacterales</taxon>
        <taxon>Rhodanobacteraceae</taxon>
        <taxon>Luteibacter</taxon>
    </lineage>
</organism>
<keyword evidence="1" id="KW-0732">Signal</keyword>
<dbReference type="KEGG" id="lpy:FIV34_15300"/>
<dbReference type="AlphaFoldDB" id="A0A4Y5Z5R6"/>
<sequence>MKRYLLAGLMAVATSAIAAPPQPLASADVKALVAPPAKGIKVLALWSLDCAYCEENLTALRAYQRQHPDVELIYVATDPAYQRDALEARLKRAGVDDVTSRAYADATPDRLNFMIDPSWGGETPRTLVIHADGSRKAVSGALTPARVADLL</sequence>
<evidence type="ECO:0000313" key="2">
    <source>
        <dbReference type="EMBL" id="QDE40474.1"/>
    </source>
</evidence>
<name>A0A4Y5Z5R6_9GAMM</name>
<protein>
    <recommendedName>
        <fullName evidence="4">Thioredoxin domain-containing protein</fullName>
    </recommendedName>
</protein>
<dbReference type="RefSeq" id="WP_139984235.1">
    <property type="nucleotide sequence ID" value="NZ_CP041046.1"/>
</dbReference>
<dbReference type="Proteomes" id="UP000316093">
    <property type="component" value="Chromosome"/>
</dbReference>
<feature type="signal peptide" evidence="1">
    <location>
        <begin position="1"/>
        <end position="18"/>
    </location>
</feature>
<dbReference type="EMBL" id="CP041046">
    <property type="protein sequence ID" value="QDE40474.1"/>
    <property type="molecule type" value="Genomic_DNA"/>
</dbReference>
<keyword evidence="3" id="KW-1185">Reference proteome</keyword>
<feature type="chain" id="PRO_5021288673" description="Thioredoxin domain-containing protein" evidence="1">
    <location>
        <begin position="19"/>
        <end position="151"/>
    </location>
</feature>
<dbReference type="InterPro" id="IPR036249">
    <property type="entry name" value="Thioredoxin-like_sf"/>
</dbReference>
<dbReference type="OrthoDB" id="5956088at2"/>
<evidence type="ECO:0000256" key="1">
    <source>
        <dbReference type="SAM" id="SignalP"/>
    </source>
</evidence>
<dbReference type="SUPFAM" id="SSF52833">
    <property type="entry name" value="Thioredoxin-like"/>
    <property type="match status" value="1"/>
</dbReference>
<accession>A0A4Y5Z5R6</accession>
<reference evidence="2 3" key="1">
    <citation type="submission" date="2019-06" db="EMBL/GenBank/DDBJ databases">
        <title>A complete genome sequence for Luteibacter pinisoli MAH-14.</title>
        <authorList>
            <person name="Baltrus D.A."/>
        </authorList>
    </citation>
    <scope>NUCLEOTIDE SEQUENCE [LARGE SCALE GENOMIC DNA]</scope>
    <source>
        <strain evidence="2 3">MAH-14</strain>
    </source>
</reference>
<gene>
    <name evidence="2" type="ORF">FIV34_15300</name>
</gene>
<evidence type="ECO:0008006" key="4">
    <source>
        <dbReference type="Google" id="ProtNLM"/>
    </source>
</evidence>
<dbReference type="Gene3D" id="3.40.30.10">
    <property type="entry name" value="Glutaredoxin"/>
    <property type="match status" value="1"/>
</dbReference>